<evidence type="ECO:0000256" key="1">
    <source>
        <dbReference type="SAM" id="SignalP"/>
    </source>
</evidence>
<proteinExistence type="predicted"/>
<accession>A0ABV5AJX0</accession>
<evidence type="ECO:0000313" key="3">
    <source>
        <dbReference type="Proteomes" id="UP001579974"/>
    </source>
</evidence>
<evidence type="ECO:0000313" key="2">
    <source>
        <dbReference type="EMBL" id="MFB5192577.1"/>
    </source>
</evidence>
<dbReference type="RefSeq" id="WP_275474045.1">
    <property type="nucleotide sequence ID" value="NZ_CP162940.1"/>
</dbReference>
<feature type="chain" id="PRO_5047419561" evidence="1">
    <location>
        <begin position="24"/>
        <end position="145"/>
    </location>
</feature>
<gene>
    <name evidence="2" type="ORF">KKP3000_001783</name>
</gene>
<reference evidence="2 3" key="1">
    <citation type="journal article" date="2024" name="Int. J. Mol. Sci.">
        <title>Exploration of Alicyclobacillus spp. Genome in Search of Antibiotic Resistance.</title>
        <authorList>
            <person name="Bucka-Kolendo J."/>
            <person name="Kiousi D.E."/>
            <person name="Dekowska A."/>
            <person name="Mikolajczuk-Szczyrba A."/>
            <person name="Karadedos D.M."/>
            <person name="Michael P."/>
            <person name="Galanis A."/>
            <person name="Sokolowska B."/>
        </authorList>
    </citation>
    <scope>NUCLEOTIDE SEQUENCE [LARGE SCALE GENOMIC DNA]</scope>
    <source>
        <strain evidence="2 3">KKP 3000</strain>
    </source>
</reference>
<dbReference type="InterPro" id="IPR024984">
    <property type="entry name" value="DUF3888"/>
</dbReference>
<dbReference type="EMBL" id="JBDXSU010000024">
    <property type="protein sequence ID" value="MFB5192577.1"/>
    <property type="molecule type" value="Genomic_DNA"/>
</dbReference>
<keyword evidence="1" id="KW-0732">Signal</keyword>
<name>A0ABV5AJX0_9BACL</name>
<protein>
    <submittedName>
        <fullName evidence="2">DUF3888 domain-containing protein</fullName>
    </submittedName>
</protein>
<comment type="caution">
    <text evidence="2">The sequence shown here is derived from an EMBL/GenBank/DDBJ whole genome shotgun (WGS) entry which is preliminary data.</text>
</comment>
<feature type="signal peptide" evidence="1">
    <location>
        <begin position="1"/>
        <end position="23"/>
    </location>
</feature>
<dbReference type="Proteomes" id="UP001579974">
    <property type="component" value="Unassembled WGS sequence"/>
</dbReference>
<dbReference type="Pfam" id="PF13027">
    <property type="entry name" value="DUF3888"/>
    <property type="match status" value="1"/>
</dbReference>
<organism evidence="2 3">
    <name type="scientific">Alicyclobacillus fastidiosus</name>
    <dbReference type="NCBI Taxonomy" id="392011"/>
    <lineage>
        <taxon>Bacteria</taxon>
        <taxon>Bacillati</taxon>
        <taxon>Bacillota</taxon>
        <taxon>Bacilli</taxon>
        <taxon>Bacillales</taxon>
        <taxon>Alicyclobacillaceae</taxon>
        <taxon>Alicyclobacillus</taxon>
    </lineage>
</organism>
<sequence>MKKGIITLSVFLSVVLYSPYAMCYASDVVQNPPPKSTIELYQDIIVSLLMPQIDKQIDSYYTKEYKYSPTVYPYQVTFLDVKRLQGYRSFIFSLSIRTQAVVGPHIDVGLDHMTFEIHGGGHVQLKKFEHIRSYELPPHWQHYKK</sequence>
<keyword evidence="3" id="KW-1185">Reference proteome</keyword>